<feature type="repeat" description="ANK" evidence="3">
    <location>
        <begin position="115"/>
        <end position="147"/>
    </location>
</feature>
<gene>
    <name evidence="4" type="ORF">ANIA_10397</name>
</gene>
<evidence type="ECO:0000256" key="3">
    <source>
        <dbReference type="PROSITE-ProRule" id="PRU00023"/>
    </source>
</evidence>
<dbReference type="OMA" id="CMENALI"/>
<dbReference type="OrthoDB" id="341259at2759"/>
<dbReference type="Proteomes" id="UP000000560">
    <property type="component" value="Chromosome VI"/>
</dbReference>
<evidence type="ECO:0000313" key="5">
    <source>
        <dbReference type="Proteomes" id="UP000000560"/>
    </source>
</evidence>
<dbReference type="eggNOG" id="KOG0504">
    <property type="taxonomic scope" value="Eukaryota"/>
</dbReference>
<dbReference type="SMART" id="SM00248">
    <property type="entry name" value="ANK"/>
    <property type="match status" value="5"/>
</dbReference>
<dbReference type="PROSITE" id="PS50297">
    <property type="entry name" value="ANK_REP_REGION"/>
    <property type="match status" value="5"/>
</dbReference>
<dbReference type="SUPFAM" id="SSF48403">
    <property type="entry name" value="Ankyrin repeat"/>
    <property type="match status" value="1"/>
</dbReference>
<accession>C8VHX6</accession>
<feature type="repeat" description="ANK" evidence="3">
    <location>
        <begin position="19"/>
        <end position="51"/>
    </location>
</feature>
<name>C8VHX6_EMENI</name>
<dbReference type="GeneID" id="74896383"/>
<organism evidence="4 5">
    <name type="scientific">Emericella nidulans (strain FGSC A4 / ATCC 38163 / CBS 112.46 / NRRL 194 / M139)</name>
    <name type="common">Aspergillus nidulans</name>
    <dbReference type="NCBI Taxonomy" id="227321"/>
    <lineage>
        <taxon>Eukaryota</taxon>
        <taxon>Fungi</taxon>
        <taxon>Dikarya</taxon>
        <taxon>Ascomycota</taxon>
        <taxon>Pezizomycotina</taxon>
        <taxon>Eurotiomycetes</taxon>
        <taxon>Eurotiomycetidae</taxon>
        <taxon>Eurotiales</taxon>
        <taxon>Aspergillaceae</taxon>
        <taxon>Aspergillus</taxon>
        <taxon>Aspergillus subgen. Nidulantes</taxon>
    </lineage>
</organism>
<dbReference type="VEuPathDB" id="FungiDB:AN10397"/>
<evidence type="ECO:0000256" key="2">
    <source>
        <dbReference type="ARBA" id="ARBA00023043"/>
    </source>
</evidence>
<reference evidence="5" key="2">
    <citation type="journal article" date="2009" name="Fungal Genet. Biol.">
        <title>The 2008 update of the Aspergillus nidulans genome annotation: a community effort.</title>
        <authorList>
            <person name="Wortman J.R."/>
            <person name="Gilsenan J.M."/>
            <person name="Joardar V."/>
            <person name="Deegan J."/>
            <person name="Clutterbuck J."/>
            <person name="Andersen M.R."/>
            <person name="Archer D."/>
            <person name="Bencina M."/>
            <person name="Braus G."/>
            <person name="Coutinho P."/>
            <person name="von Dohren H."/>
            <person name="Doonan J."/>
            <person name="Driessen A.J."/>
            <person name="Durek P."/>
            <person name="Espeso E."/>
            <person name="Fekete E."/>
            <person name="Flipphi M."/>
            <person name="Estrada C.G."/>
            <person name="Geysens S."/>
            <person name="Goldman G."/>
            <person name="de Groot P.W."/>
            <person name="Hansen K."/>
            <person name="Harris S.D."/>
            <person name="Heinekamp T."/>
            <person name="Helmstaedt K."/>
            <person name="Henrissat B."/>
            <person name="Hofmann G."/>
            <person name="Homan T."/>
            <person name="Horio T."/>
            <person name="Horiuchi H."/>
            <person name="James S."/>
            <person name="Jones M."/>
            <person name="Karaffa L."/>
            <person name="Karanyi Z."/>
            <person name="Kato M."/>
            <person name="Keller N."/>
            <person name="Kelly D.E."/>
            <person name="Kiel J.A."/>
            <person name="Kim J.M."/>
            <person name="van der Klei I.J."/>
            <person name="Klis F.M."/>
            <person name="Kovalchuk A."/>
            <person name="Krasevec N."/>
            <person name="Kubicek C.P."/>
            <person name="Liu B."/>
            <person name="Maccabe A."/>
            <person name="Meyer V."/>
            <person name="Mirabito P."/>
            <person name="Miskei M."/>
            <person name="Mos M."/>
            <person name="Mullins J."/>
            <person name="Nelson D.R."/>
            <person name="Nielsen J."/>
            <person name="Oakley B.R."/>
            <person name="Osmani S.A."/>
            <person name="Pakula T."/>
            <person name="Paszewski A."/>
            <person name="Paulsen I."/>
            <person name="Pilsyk S."/>
            <person name="Pocsi I."/>
            <person name="Punt P.J."/>
            <person name="Ram A.F."/>
            <person name="Ren Q."/>
            <person name="Robellet X."/>
            <person name="Robson G."/>
            <person name="Seiboth B."/>
            <person name="van Solingen P."/>
            <person name="Specht T."/>
            <person name="Sun J."/>
            <person name="Taheri-Talesh N."/>
            <person name="Takeshita N."/>
            <person name="Ussery D."/>
            <person name="vanKuyk P.A."/>
            <person name="Visser H."/>
            <person name="van de Vondervoort P.J."/>
            <person name="de Vries R.P."/>
            <person name="Walton J."/>
            <person name="Xiang X."/>
            <person name="Xiong Y."/>
            <person name="Zeng A.P."/>
            <person name="Brandt B.W."/>
            <person name="Cornell M.J."/>
            <person name="van den Hondel C.A."/>
            <person name="Visser J."/>
            <person name="Oliver S.G."/>
            <person name="Turner G."/>
        </authorList>
    </citation>
    <scope>GENOME REANNOTATION</scope>
    <source>
        <strain evidence="5">FGSC A4 / ATCC 38163 / CBS 112.46 / NRRL 194 / M139</strain>
    </source>
</reference>
<dbReference type="AlphaFoldDB" id="C8VHX6"/>
<proteinExistence type="predicted"/>
<dbReference type="Gene3D" id="1.25.40.20">
    <property type="entry name" value="Ankyrin repeat-containing domain"/>
    <property type="match status" value="2"/>
</dbReference>
<evidence type="ECO:0000256" key="1">
    <source>
        <dbReference type="ARBA" id="ARBA00022737"/>
    </source>
</evidence>
<keyword evidence="1" id="KW-0677">Repeat</keyword>
<feature type="repeat" description="ANK" evidence="3">
    <location>
        <begin position="148"/>
        <end position="180"/>
    </location>
</feature>
<dbReference type="HOGENOM" id="CLU_906228_0_0_1"/>
<feature type="repeat" description="ANK" evidence="3">
    <location>
        <begin position="85"/>
        <end position="106"/>
    </location>
</feature>
<reference evidence="5" key="1">
    <citation type="journal article" date="2005" name="Nature">
        <title>Sequencing of Aspergillus nidulans and comparative analysis with A. fumigatus and A. oryzae.</title>
        <authorList>
            <person name="Galagan J.E."/>
            <person name="Calvo S.E."/>
            <person name="Cuomo C."/>
            <person name="Ma L.J."/>
            <person name="Wortman J.R."/>
            <person name="Batzoglou S."/>
            <person name="Lee S.I."/>
            <person name="Basturkmen M."/>
            <person name="Spevak C.C."/>
            <person name="Clutterbuck J."/>
            <person name="Kapitonov V."/>
            <person name="Jurka J."/>
            <person name="Scazzocchio C."/>
            <person name="Farman M."/>
            <person name="Butler J."/>
            <person name="Purcell S."/>
            <person name="Harris S."/>
            <person name="Braus G.H."/>
            <person name="Draht O."/>
            <person name="Busch S."/>
            <person name="D'Enfert C."/>
            <person name="Bouchier C."/>
            <person name="Goldman G.H."/>
            <person name="Bell-Pedersen D."/>
            <person name="Griffiths-Jones S."/>
            <person name="Doonan J.H."/>
            <person name="Yu J."/>
            <person name="Vienken K."/>
            <person name="Pain A."/>
            <person name="Freitag M."/>
            <person name="Selker E.U."/>
            <person name="Archer D.B."/>
            <person name="Penalva M.A."/>
            <person name="Oakley B.R."/>
            <person name="Momany M."/>
            <person name="Tanaka T."/>
            <person name="Kumagai T."/>
            <person name="Asai K."/>
            <person name="Machida M."/>
            <person name="Nierman W.C."/>
            <person name="Denning D.W."/>
            <person name="Caddick M."/>
            <person name="Hynes M."/>
            <person name="Paoletti M."/>
            <person name="Fischer R."/>
            <person name="Miller B."/>
            <person name="Dyer P."/>
            <person name="Sachs M.S."/>
            <person name="Osmani S.A."/>
            <person name="Birren B.W."/>
        </authorList>
    </citation>
    <scope>NUCLEOTIDE SEQUENCE [LARGE SCALE GENOMIC DNA]</scope>
    <source>
        <strain evidence="5">FGSC A4 / ATCC 38163 / CBS 112.46 / NRRL 194 / M139</strain>
    </source>
</reference>
<dbReference type="EMBL" id="BN001306">
    <property type="protein sequence ID" value="CBF82956.1"/>
    <property type="molecule type" value="Genomic_DNA"/>
</dbReference>
<dbReference type="PROSITE" id="PS50088">
    <property type="entry name" value="ANK_REPEAT"/>
    <property type="match status" value="5"/>
</dbReference>
<evidence type="ECO:0000313" key="4">
    <source>
        <dbReference type="EMBL" id="CBF82956.1"/>
    </source>
</evidence>
<feature type="repeat" description="ANK" evidence="3">
    <location>
        <begin position="52"/>
        <end position="84"/>
    </location>
</feature>
<dbReference type="KEGG" id="ani:ANIA_10397"/>
<dbReference type="RefSeq" id="XP_050468407.1">
    <property type="nucleotide sequence ID" value="XM_050612492.1"/>
</dbReference>
<dbReference type="InParanoid" id="C8VHX6"/>
<dbReference type="InterPro" id="IPR036770">
    <property type="entry name" value="Ankyrin_rpt-contain_sf"/>
</dbReference>
<sequence length="307" mass="33967">MLVNQPNWDYSLVNKKSKERPTPLHEAAKNGHEKIISILLDRGAKVDERDEKRRVPLHEAAAGGHTGIVSLLLHKGAKVDEMDEAGRVPLHEAAAGGRNTVIEILLAGINIKDKEGRTPLHHAAKEGHLPSVSVLLSHGAWADVPDNDERTPLYLAAIHGRLEAVQKLLSEDADFRKTDIEGRGISAVLKEISDENFSEEVKEQLSQIKKLFEGLSRSPELYTESICGNEAVDSQFSCAIIKFASGIFQRQRKNSEPSIDKVISGQEEIFGPRMEENDVRFRWLHLPVNNVSSTGSHDTDITNVSES</sequence>
<dbReference type="PRINTS" id="PR01415">
    <property type="entry name" value="ANKYRIN"/>
</dbReference>
<protein>
    <submittedName>
        <fullName evidence="4">Uncharacterized protein</fullName>
    </submittedName>
</protein>
<keyword evidence="2 3" id="KW-0040">ANK repeat</keyword>
<dbReference type="InterPro" id="IPR002110">
    <property type="entry name" value="Ankyrin_rpt"/>
</dbReference>
<dbReference type="PANTHER" id="PTHR24171:SF9">
    <property type="entry name" value="ANKYRIN REPEAT DOMAIN-CONTAINING PROTEIN 39"/>
    <property type="match status" value="1"/>
</dbReference>
<dbReference type="Pfam" id="PF12796">
    <property type="entry name" value="Ank_2"/>
    <property type="match status" value="2"/>
</dbReference>
<keyword evidence="5" id="KW-1185">Reference proteome</keyword>
<dbReference type="PANTHER" id="PTHR24171">
    <property type="entry name" value="ANKYRIN REPEAT DOMAIN-CONTAINING PROTEIN 39-RELATED"/>
    <property type="match status" value="1"/>
</dbReference>